<protein>
    <submittedName>
        <fullName evidence="1">Uncharacterized protein</fullName>
    </submittedName>
</protein>
<evidence type="ECO:0000313" key="2">
    <source>
        <dbReference type="Proteomes" id="UP000005824"/>
    </source>
</evidence>
<comment type="caution">
    <text evidence="1">The sequence shown here is derived from an EMBL/GenBank/DDBJ whole genome shotgun (WGS) entry which is preliminary data.</text>
</comment>
<reference evidence="1 2" key="1">
    <citation type="journal article" date="2011" name="J. Bacteriol.">
        <title>Genome sequence of Chthoniobacter flavus Ellin428, an aerobic heterotrophic soil bacterium.</title>
        <authorList>
            <person name="Kant R."/>
            <person name="van Passel M.W."/>
            <person name="Palva A."/>
            <person name="Lucas S."/>
            <person name="Lapidus A."/>
            <person name="Glavina Del Rio T."/>
            <person name="Dalin E."/>
            <person name="Tice H."/>
            <person name="Bruce D."/>
            <person name="Goodwin L."/>
            <person name="Pitluck S."/>
            <person name="Larimer F.W."/>
            <person name="Land M.L."/>
            <person name="Hauser L."/>
            <person name="Sangwan P."/>
            <person name="de Vos W.M."/>
            <person name="Janssen P.H."/>
            <person name="Smidt H."/>
        </authorList>
    </citation>
    <scope>NUCLEOTIDE SEQUENCE [LARGE SCALE GENOMIC DNA]</scope>
    <source>
        <strain evidence="1 2">Ellin428</strain>
    </source>
</reference>
<dbReference type="Proteomes" id="UP000005824">
    <property type="component" value="Unassembled WGS sequence"/>
</dbReference>
<dbReference type="InParanoid" id="B4DB07"/>
<keyword evidence="2" id="KW-1185">Reference proteome</keyword>
<dbReference type="RefSeq" id="WP_006983417.1">
    <property type="nucleotide sequence ID" value="NZ_ABVL01000034.1"/>
</dbReference>
<gene>
    <name evidence="1" type="ORF">CfE428DRAFT_6098</name>
</gene>
<evidence type="ECO:0000313" key="1">
    <source>
        <dbReference type="EMBL" id="EDY16381.1"/>
    </source>
</evidence>
<dbReference type="AlphaFoldDB" id="B4DB07"/>
<organism evidence="1 2">
    <name type="scientific">Chthoniobacter flavus Ellin428</name>
    <dbReference type="NCBI Taxonomy" id="497964"/>
    <lineage>
        <taxon>Bacteria</taxon>
        <taxon>Pseudomonadati</taxon>
        <taxon>Verrucomicrobiota</taxon>
        <taxon>Spartobacteria</taxon>
        <taxon>Chthoniobacterales</taxon>
        <taxon>Chthoniobacteraceae</taxon>
        <taxon>Chthoniobacter</taxon>
    </lineage>
</organism>
<dbReference type="EMBL" id="ABVL01000034">
    <property type="protein sequence ID" value="EDY16381.1"/>
    <property type="molecule type" value="Genomic_DNA"/>
</dbReference>
<name>B4DB07_9BACT</name>
<accession>B4DB07</accession>
<sequence length="385" mass="43670">MAKHASERRAGLHFHSTASATPDSLIRAKPGPWGDLEYYTAYLEATTAQLKSTELATYDTEWNFVGYTDDQVTKLFQSTEMPATVRAELLDPAKWRHRDKMITVVPSNEALLGITPEARVAIYSVLTQWEEDTYHHEPVLISAHSVREWLEHADLPDDVVAAIEKTSYHRGKNLVFADTPLVLRMVQTEDERLKIRKALTRTPTLVVSLRVTPETDVAAIADYWGSATPSKDMLPFLESIVDNGVSRSVDINHLLPPLPRRLLYTFPNAEFGRTGYYPDCHWSSLNFRNSEPLERLADPPLATAYVLQNYTKVQGPYQYGDVVFFMDGASGNAIHSCVYLADDLVYTKNGRSPTQPWVIMKLDEVVNYYGMFYNTQLACYRHNVE</sequence>
<proteinExistence type="predicted"/>
<dbReference type="eggNOG" id="ENOG5030X53">
    <property type="taxonomic scope" value="Bacteria"/>
</dbReference>